<gene>
    <name evidence="2" type="ORF">PL336_06585</name>
</gene>
<name>A0AAX3LSE4_9RHOB</name>
<protein>
    <submittedName>
        <fullName evidence="2">Host attachment family protein</fullName>
    </submittedName>
</protein>
<dbReference type="EMBL" id="CP116423">
    <property type="protein sequence ID" value="WCE71494.1"/>
    <property type="molecule type" value="Genomic_DNA"/>
</dbReference>
<evidence type="ECO:0000313" key="2">
    <source>
        <dbReference type="EMBL" id="WCE71494.1"/>
    </source>
</evidence>
<evidence type="ECO:0000313" key="3">
    <source>
        <dbReference type="Proteomes" id="UP001210770"/>
    </source>
</evidence>
<dbReference type="AlphaFoldDB" id="A0AAX3LSE4"/>
<reference evidence="2" key="1">
    <citation type="submission" date="2023-01" db="EMBL/GenBank/DDBJ databases">
        <title>Comparative genomic analysis of cold water coral derived Sulfitobacter faviae: insights into their metabolism and habitat adaptation.</title>
        <authorList>
            <person name="Guo Y."/>
            <person name="Lin S."/>
            <person name="Huang Z."/>
            <person name="Tang K."/>
            <person name="Wang X."/>
        </authorList>
    </citation>
    <scope>NUCLEOTIDE SEQUENCE</scope>
    <source>
        <strain evidence="2">SCSIO W_1865</strain>
    </source>
</reference>
<proteinExistence type="predicted"/>
<dbReference type="InterPro" id="IPR041374">
    <property type="entry name" value="BaeRF_family12"/>
</dbReference>
<evidence type="ECO:0000256" key="1">
    <source>
        <dbReference type="SAM" id="MobiDB-lite"/>
    </source>
</evidence>
<organism evidence="2 3">
    <name type="scientific">Sulfitobacter faviae</name>
    <dbReference type="NCBI Taxonomy" id="1775881"/>
    <lineage>
        <taxon>Bacteria</taxon>
        <taxon>Pseudomonadati</taxon>
        <taxon>Pseudomonadota</taxon>
        <taxon>Alphaproteobacteria</taxon>
        <taxon>Rhodobacterales</taxon>
        <taxon>Roseobacteraceae</taxon>
        <taxon>Sulfitobacter</taxon>
    </lineage>
</organism>
<sequence length="151" mass="17015">MTKLSQDTWVLIADGEKALFLQNHTDGEDPYLQVVRKEEQENPPAREQAANRPGRMSDGPSGHRSAFDDTDWHELEKERFAKDLSDILYKLAHKGRFDRIVLVAPPAVLGDLRDDLHKEVQSKVVGEIPKTLTNHPIDEIEKIVAGELAQA</sequence>
<dbReference type="Pfam" id="PF18856">
    <property type="entry name" value="baeRF_family12"/>
    <property type="match status" value="1"/>
</dbReference>
<dbReference type="RefSeq" id="WP_209218648.1">
    <property type="nucleotide sequence ID" value="NZ_CP116419.1"/>
</dbReference>
<dbReference type="Proteomes" id="UP001210770">
    <property type="component" value="Chromosome"/>
</dbReference>
<accession>A0AAX3LSE4</accession>
<feature type="region of interest" description="Disordered" evidence="1">
    <location>
        <begin position="38"/>
        <end position="70"/>
    </location>
</feature>